<accession>A0ABQ1TX46</accession>
<organism evidence="2 3">
    <name type="scientific">Flavobacterium limi</name>
    <dbReference type="NCBI Taxonomy" id="2045105"/>
    <lineage>
        <taxon>Bacteria</taxon>
        <taxon>Pseudomonadati</taxon>
        <taxon>Bacteroidota</taxon>
        <taxon>Flavobacteriia</taxon>
        <taxon>Flavobacteriales</taxon>
        <taxon>Flavobacteriaceae</taxon>
        <taxon>Flavobacterium</taxon>
    </lineage>
</organism>
<reference evidence="3" key="1">
    <citation type="journal article" date="2019" name="Int. J. Syst. Evol. Microbiol.">
        <title>The Global Catalogue of Microorganisms (GCM) 10K type strain sequencing project: providing services to taxonomists for standard genome sequencing and annotation.</title>
        <authorList>
            <consortium name="The Broad Institute Genomics Platform"/>
            <consortium name="The Broad Institute Genome Sequencing Center for Infectious Disease"/>
            <person name="Wu L."/>
            <person name="Ma J."/>
        </authorList>
    </citation>
    <scope>NUCLEOTIDE SEQUENCE [LARGE SCALE GENOMIC DNA]</scope>
    <source>
        <strain evidence="3">CGMCC 1.16060</strain>
    </source>
</reference>
<gene>
    <name evidence="2" type="ORF">GCM10011518_11720</name>
</gene>
<comment type="caution">
    <text evidence="2">The sequence shown here is derived from an EMBL/GenBank/DDBJ whole genome shotgun (WGS) entry which is preliminary data.</text>
</comment>
<feature type="region of interest" description="Disordered" evidence="1">
    <location>
        <begin position="108"/>
        <end position="131"/>
    </location>
</feature>
<sequence>MNIMNIYTIDTLNQQIKLLEEQQDKEWLDIKEEIGDIKENLKPTNLIRNAVGELNEAIGLKSELAQSAISIGLGYLAKKLVVGKTDSTFKNIFGSILQLAVTTLVAKRPEPEHSEPEYSEKELSQDESFEE</sequence>
<evidence type="ECO:0000313" key="2">
    <source>
        <dbReference type="EMBL" id="GGF04171.1"/>
    </source>
</evidence>
<name>A0ABQ1TX46_9FLAO</name>
<dbReference type="Proteomes" id="UP000655016">
    <property type="component" value="Unassembled WGS sequence"/>
</dbReference>
<feature type="compositionally biased region" description="Basic and acidic residues" evidence="1">
    <location>
        <begin position="108"/>
        <end position="124"/>
    </location>
</feature>
<evidence type="ECO:0000313" key="3">
    <source>
        <dbReference type="Proteomes" id="UP000655016"/>
    </source>
</evidence>
<proteinExistence type="predicted"/>
<dbReference type="EMBL" id="BMKP01000002">
    <property type="protein sequence ID" value="GGF04171.1"/>
    <property type="molecule type" value="Genomic_DNA"/>
</dbReference>
<protein>
    <submittedName>
        <fullName evidence="2">Uncharacterized protein</fullName>
    </submittedName>
</protein>
<evidence type="ECO:0000256" key="1">
    <source>
        <dbReference type="SAM" id="MobiDB-lite"/>
    </source>
</evidence>
<keyword evidence="3" id="KW-1185">Reference proteome</keyword>